<evidence type="ECO:0000313" key="2">
    <source>
        <dbReference type="Proteomes" id="UP000595437"/>
    </source>
</evidence>
<sequence>MFHINVPAELLDVDFIDAYEGIGPEAQHKYDNGRFFYSKGHPASPTTAAAAAQSITSLALRSRAVEHVLRGGLRMLLLKK</sequence>
<gene>
    <name evidence="1" type="ORF">FKW44_017874</name>
</gene>
<name>A0A7T8GTM8_CALRO</name>
<evidence type="ECO:0000313" key="1">
    <source>
        <dbReference type="EMBL" id="QQP37573.1"/>
    </source>
</evidence>
<dbReference type="Proteomes" id="UP000595437">
    <property type="component" value="Chromosome 12"/>
</dbReference>
<proteinExistence type="predicted"/>
<dbReference type="AlphaFoldDB" id="A0A7T8GTM8"/>
<protein>
    <submittedName>
        <fullName evidence="1">Uncharacterized protein</fullName>
    </submittedName>
</protein>
<accession>A0A7T8GTM8</accession>
<dbReference type="EMBL" id="CP045901">
    <property type="protein sequence ID" value="QQP37573.1"/>
    <property type="molecule type" value="Genomic_DNA"/>
</dbReference>
<organism evidence="1 2">
    <name type="scientific">Caligus rogercresseyi</name>
    <name type="common">Sea louse</name>
    <dbReference type="NCBI Taxonomy" id="217165"/>
    <lineage>
        <taxon>Eukaryota</taxon>
        <taxon>Metazoa</taxon>
        <taxon>Ecdysozoa</taxon>
        <taxon>Arthropoda</taxon>
        <taxon>Crustacea</taxon>
        <taxon>Multicrustacea</taxon>
        <taxon>Hexanauplia</taxon>
        <taxon>Copepoda</taxon>
        <taxon>Siphonostomatoida</taxon>
        <taxon>Caligidae</taxon>
        <taxon>Caligus</taxon>
    </lineage>
</organism>
<keyword evidence="2" id="KW-1185">Reference proteome</keyword>
<feature type="non-terminal residue" evidence="1">
    <location>
        <position position="80"/>
    </location>
</feature>
<reference evidence="2" key="1">
    <citation type="submission" date="2021-01" db="EMBL/GenBank/DDBJ databases">
        <title>Caligus Genome Assembly.</title>
        <authorList>
            <person name="Gallardo-Escarate C."/>
        </authorList>
    </citation>
    <scope>NUCLEOTIDE SEQUENCE [LARGE SCALE GENOMIC DNA]</scope>
</reference>